<dbReference type="EMBL" id="NPEV01000050">
    <property type="protein sequence ID" value="RAI25325.1"/>
    <property type="molecule type" value="Genomic_DNA"/>
</dbReference>
<evidence type="ECO:0000256" key="1">
    <source>
        <dbReference type="ARBA" id="ARBA00004429"/>
    </source>
</evidence>
<feature type="transmembrane region" description="Helical" evidence="9">
    <location>
        <begin position="131"/>
        <end position="153"/>
    </location>
</feature>
<dbReference type="Proteomes" id="UP000249299">
    <property type="component" value="Unassembled WGS sequence"/>
</dbReference>
<keyword evidence="2 9" id="KW-0813">Transport</keyword>
<proteinExistence type="inferred from homology"/>
<comment type="function">
    <text evidence="9">Part of the tripartite ATP-independent periplasmic (TRAP) transport system.</text>
</comment>
<dbReference type="GO" id="GO:0022857">
    <property type="term" value="F:transmembrane transporter activity"/>
    <property type="evidence" value="ECO:0007669"/>
    <property type="project" value="UniProtKB-UniRule"/>
</dbReference>
<dbReference type="PANTHER" id="PTHR35011:SF2">
    <property type="entry name" value="2,3-DIKETO-L-GULONATE TRAP TRANSPORTER SMALL PERMEASE PROTEIN YIAM"/>
    <property type="match status" value="1"/>
</dbReference>
<name>A0A327JGS6_9HYPH</name>
<dbReference type="InterPro" id="IPR055348">
    <property type="entry name" value="DctQ"/>
</dbReference>
<feature type="transmembrane region" description="Helical" evidence="9">
    <location>
        <begin position="91"/>
        <end position="111"/>
    </location>
</feature>
<evidence type="ECO:0000256" key="8">
    <source>
        <dbReference type="ARBA" id="ARBA00038436"/>
    </source>
</evidence>
<dbReference type="PANTHER" id="PTHR35011">
    <property type="entry name" value="2,3-DIKETO-L-GULONATE TRAP TRANSPORTER SMALL PERMEASE PROTEIN YIAM"/>
    <property type="match status" value="1"/>
</dbReference>
<comment type="subunit">
    <text evidence="9">The complex comprises the extracytoplasmic solute receptor protein and the two transmembrane proteins.</text>
</comment>
<accession>A0A327JGS6</accession>
<evidence type="ECO:0000256" key="7">
    <source>
        <dbReference type="ARBA" id="ARBA00023136"/>
    </source>
</evidence>
<keyword evidence="12" id="KW-1185">Reference proteome</keyword>
<evidence type="ECO:0000256" key="6">
    <source>
        <dbReference type="ARBA" id="ARBA00022989"/>
    </source>
</evidence>
<evidence type="ECO:0000313" key="12">
    <source>
        <dbReference type="Proteomes" id="UP000249299"/>
    </source>
</evidence>
<dbReference type="InterPro" id="IPR007387">
    <property type="entry name" value="TRAP_DctQ"/>
</dbReference>
<protein>
    <recommendedName>
        <fullName evidence="9">TRAP transporter small permease protein</fullName>
    </recommendedName>
</protein>
<keyword evidence="7 9" id="KW-0472">Membrane</keyword>
<feature type="transmembrane region" description="Helical" evidence="9">
    <location>
        <begin position="52"/>
        <end position="70"/>
    </location>
</feature>
<dbReference type="Pfam" id="PF04290">
    <property type="entry name" value="DctQ"/>
    <property type="match status" value="1"/>
</dbReference>
<evidence type="ECO:0000256" key="3">
    <source>
        <dbReference type="ARBA" id="ARBA00022475"/>
    </source>
</evidence>
<evidence type="ECO:0000256" key="4">
    <source>
        <dbReference type="ARBA" id="ARBA00022519"/>
    </source>
</evidence>
<gene>
    <name evidence="11" type="ORF">CH339_18705</name>
</gene>
<evidence type="ECO:0000256" key="2">
    <source>
        <dbReference type="ARBA" id="ARBA00022448"/>
    </source>
</evidence>
<keyword evidence="6 9" id="KW-1133">Transmembrane helix</keyword>
<dbReference type="RefSeq" id="WP_111435913.1">
    <property type="nucleotide sequence ID" value="NZ_JACIGG010000011.1"/>
</dbReference>
<keyword evidence="3" id="KW-1003">Cell membrane</keyword>
<comment type="similarity">
    <text evidence="8 9">Belongs to the TRAP transporter small permease family.</text>
</comment>
<evidence type="ECO:0000256" key="5">
    <source>
        <dbReference type="ARBA" id="ARBA00022692"/>
    </source>
</evidence>
<keyword evidence="4 9" id="KW-0997">Cell inner membrane</keyword>
<comment type="caution">
    <text evidence="11">The sequence shown here is derived from an EMBL/GenBank/DDBJ whole genome shotgun (WGS) entry which is preliminary data.</text>
</comment>
<comment type="subcellular location">
    <subcellularLocation>
        <location evidence="1 9">Cell inner membrane</location>
        <topology evidence="1 9">Multi-pass membrane protein</topology>
    </subcellularLocation>
</comment>
<keyword evidence="5 9" id="KW-0812">Transmembrane</keyword>
<reference evidence="11 12" key="1">
    <citation type="submission" date="2017-07" db="EMBL/GenBank/DDBJ databases">
        <title>Draft Genome Sequences of Select Purple Nonsulfur Bacteria.</title>
        <authorList>
            <person name="Lasarre B."/>
            <person name="Mckinlay J.B."/>
        </authorList>
    </citation>
    <scope>NUCLEOTIDE SEQUENCE [LARGE SCALE GENOMIC DNA]</scope>
    <source>
        <strain evidence="11 12">DSM 11290</strain>
    </source>
</reference>
<feature type="transmembrane region" description="Helical" evidence="9">
    <location>
        <begin position="12"/>
        <end position="37"/>
    </location>
</feature>
<evidence type="ECO:0000313" key="11">
    <source>
        <dbReference type="EMBL" id="RAI25325.1"/>
    </source>
</evidence>
<dbReference type="OrthoDB" id="8449485at2"/>
<feature type="domain" description="Tripartite ATP-independent periplasmic transporters DctQ component" evidence="10">
    <location>
        <begin position="32"/>
        <end position="156"/>
    </location>
</feature>
<evidence type="ECO:0000256" key="9">
    <source>
        <dbReference type="RuleBase" id="RU369079"/>
    </source>
</evidence>
<evidence type="ECO:0000259" key="10">
    <source>
        <dbReference type="Pfam" id="PF04290"/>
    </source>
</evidence>
<dbReference type="GO" id="GO:0015740">
    <property type="term" value="P:C4-dicarboxylate transport"/>
    <property type="evidence" value="ECO:0007669"/>
    <property type="project" value="TreeGrafter"/>
</dbReference>
<dbReference type="GO" id="GO:0005886">
    <property type="term" value="C:plasma membrane"/>
    <property type="evidence" value="ECO:0007669"/>
    <property type="project" value="UniProtKB-SubCell"/>
</dbReference>
<dbReference type="AlphaFoldDB" id="A0A327JGS6"/>
<sequence>MIRQAAAKLSDWLNRGVEVVLIALMAALVLDVWIGVIDRYYFHWQFNWPEPLARYLMIWTVMLAISTGIVRREHIGLTMFTDLMPETVRRGVLMLSDFITLMLFLYLFWFGVGFAQSGQTRQAMIFGMTLAPAYTAIPAAAGLAAIQMVLVMVRDLGRYHLEENMEA</sequence>
<organism evidence="11 12">
    <name type="scientific">Rhodobium orientis</name>
    <dbReference type="NCBI Taxonomy" id="34017"/>
    <lineage>
        <taxon>Bacteria</taxon>
        <taxon>Pseudomonadati</taxon>
        <taxon>Pseudomonadota</taxon>
        <taxon>Alphaproteobacteria</taxon>
        <taxon>Hyphomicrobiales</taxon>
        <taxon>Rhodobiaceae</taxon>
        <taxon>Rhodobium</taxon>
    </lineage>
</organism>